<dbReference type="KEGG" id="asan:AWM72_03220"/>
<dbReference type="SUPFAM" id="SSF69118">
    <property type="entry name" value="AhpD-like"/>
    <property type="match status" value="1"/>
</dbReference>
<dbReference type="InterPro" id="IPR003779">
    <property type="entry name" value="CMD-like"/>
</dbReference>
<dbReference type="GeneID" id="92903080"/>
<accession>A0A109REQ4</accession>
<gene>
    <name evidence="2" type="ORF">AWM72_03220</name>
    <name evidence="3" type="ORF">CYJ28_05860</name>
</gene>
<dbReference type="Proteomes" id="UP000234239">
    <property type="component" value="Unassembled WGS sequence"/>
</dbReference>
<name>A0A109REQ4_9LACT</name>
<dbReference type="Gene3D" id="1.20.1290.10">
    <property type="entry name" value="AhpD-like"/>
    <property type="match status" value="1"/>
</dbReference>
<dbReference type="EMBL" id="PKGY01000003">
    <property type="protein sequence ID" value="PKZ21431.1"/>
    <property type="molecule type" value="Genomic_DNA"/>
</dbReference>
<dbReference type="InterPro" id="IPR004675">
    <property type="entry name" value="AhpD_core"/>
</dbReference>
<reference evidence="3 5" key="3">
    <citation type="submission" date="2017-12" db="EMBL/GenBank/DDBJ databases">
        <title>Phylogenetic diversity of female urinary microbiome.</title>
        <authorList>
            <person name="Thomas-White K."/>
            <person name="Wolfe A.J."/>
        </authorList>
    </citation>
    <scope>NUCLEOTIDE SEQUENCE [LARGE SCALE GENOMIC DNA]</scope>
    <source>
        <strain evidence="3 5">UMB0139</strain>
    </source>
</reference>
<dbReference type="InterPro" id="IPR029032">
    <property type="entry name" value="AhpD-like"/>
</dbReference>
<keyword evidence="2" id="KW-0560">Oxidoreductase</keyword>
<dbReference type="GO" id="GO:0051920">
    <property type="term" value="F:peroxiredoxin activity"/>
    <property type="evidence" value="ECO:0007669"/>
    <property type="project" value="InterPro"/>
</dbReference>
<dbReference type="EMBL" id="CP014160">
    <property type="protein sequence ID" value="AMB93836.1"/>
    <property type="molecule type" value="Genomic_DNA"/>
</dbReference>
<evidence type="ECO:0000313" key="2">
    <source>
        <dbReference type="EMBL" id="AMB93836.1"/>
    </source>
</evidence>
<feature type="domain" description="Carboxymuconolactone decarboxylase-like" evidence="1">
    <location>
        <begin position="46"/>
        <end position="92"/>
    </location>
</feature>
<dbReference type="RefSeq" id="WP_067973067.1">
    <property type="nucleotide sequence ID" value="NZ_CAJHKM010000004.1"/>
</dbReference>
<protein>
    <submittedName>
        <fullName evidence="2">Alkylhydroperoxidase</fullName>
    </submittedName>
    <submittedName>
        <fullName evidence="3">Carboxymuconolactone decarboxylase family protein</fullName>
    </submittedName>
</protein>
<dbReference type="AlphaFoldDB" id="A0A109REQ4"/>
<sequence length="182" mass="19885">MSEFTIHTIESAPEKSKKVLETVYKENKGYIPNLIGLLANAPASLEAYRKVGAINHKTSLSPLEREVVQITAARRNGCDFCVAGHTALAVKQLDIDPKLLKELKDQSPIVSDQKLDALANFTRALIQDRGKVSDQDLANFFAAGYDQQAALEVVLGVSLATLCNYANNLAKTPINPELQEYA</sequence>
<reference evidence="4" key="2">
    <citation type="submission" date="2016-01" db="EMBL/GenBank/DDBJ databases">
        <title>Six Aerococcus type strain genome sequencing and assembly using PacBio and Illumina Hiseq.</title>
        <authorList>
            <person name="Carkaci D."/>
            <person name="Dargis R."/>
            <person name="Nielsen X.C."/>
            <person name="Skovgaard O."/>
            <person name="Fuursted K."/>
            <person name="Christensen J.J."/>
        </authorList>
    </citation>
    <scope>NUCLEOTIDE SEQUENCE [LARGE SCALE GENOMIC DNA]</scope>
    <source>
        <strain evidence="4">CCUG43001</strain>
    </source>
</reference>
<keyword evidence="4" id="KW-1185">Reference proteome</keyword>
<dbReference type="PANTHER" id="PTHR35446:SF3">
    <property type="entry name" value="CMD DOMAIN-CONTAINING PROTEIN"/>
    <property type="match status" value="1"/>
</dbReference>
<dbReference type="NCBIfam" id="TIGR00778">
    <property type="entry name" value="ahpD_dom"/>
    <property type="match status" value="1"/>
</dbReference>
<evidence type="ECO:0000259" key="1">
    <source>
        <dbReference type="Pfam" id="PF02627"/>
    </source>
</evidence>
<reference evidence="2 4" key="1">
    <citation type="journal article" date="2016" name="Genome Announc.">
        <title>Complete Genome Sequences of Aerococcus christensenii CCUG 28831T, Aerococcus sanguinicola CCUG 43001T, Aerococcus urinae CCUG 36881T, Aerococcus urinaeequi CCUG 28094T, Aerococcus urinaehominis CCUG 42038 BT, and Aerococcus viridans CCUG 4311T.</title>
        <authorList>
            <person name="Carkaci D."/>
            <person name="Dargis R."/>
            <person name="Nielsen X.C."/>
            <person name="Skovgaard O."/>
            <person name="Fuursted K."/>
            <person name="Christensen J.J."/>
        </authorList>
    </citation>
    <scope>NUCLEOTIDE SEQUENCE [LARGE SCALE GENOMIC DNA]</scope>
    <source>
        <strain evidence="2 4">CCUG43001</strain>
    </source>
</reference>
<evidence type="ECO:0000313" key="4">
    <source>
        <dbReference type="Proteomes" id="UP000069912"/>
    </source>
</evidence>
<evidence type="ECO:0000313" key="5">
    <source>
        <dbReference type="Proteomes" id="UP000234239"/>
    </source>
</evidence>
<dbReference type="OrthoDB" id="9801997at2"/>
<dbReference type="Pfam" id="PF02627">
    <property type="entry name" value="CMD"/>
    <property type="match status" value="1"/>
</dbReference>
<dbReference type="PANTHER" id="PTHR35446">
    <property type="entry name" value="SI:CH211-175M2.5"/>
    <property type="match status" value="1"/>
</dbReference>
<proteinExistence type="predicted"/>
<organism evidence="2 4">
    <name type="scientific">Aerococcus sanguinicola</name>
    <dbReference type="NCBI Taxonomy" id="119206"/>
    <lineage>
        <taxon>Bacteria</taxon>
        <taxon>Bacillati</taxon>
        <taxon>Bacillota</taxon>
        <taxon>Bacilli</taxon>
        <taxon>Lactobacillales</taxon>
        <taxon>Aerococcaceae</taxon>
        <taxon>Aerococcus</taxon>
    </lineage>
</organism>
<evidence type="ECO:0000313" key="3">
    <source>
        <dbReference type="EMBL" id="PKZ21431.1"/>
    </source>
</evidence>
<dbReference type="Proteomes" id="UP000069912">
    <property type="component" value="Chromosome"/>
</dbReference>
<keyword evidence="2" id="KW-0575">Peroxidase</keyword>